<evidence type="ECO:0000256" key="3">
    <source>
        <dbReference type="ARBA" id="ARBA00022490"/>
    </source>
</evidence>
<dbReference type="Proteomes" id="UP000002254">
    <property type="component" value="Chromosome 2"/>
</dbReference>
<evidence type="ECO:0000256" key="2">
    <source>
        <dbReference type="ARBA" id="ARBA00005598"/>
    </source>
</evidence>
<dbReference type="Gene3D" id="3.40.50.1820">
    <property type="entry name" value="alpha/beta hydrolase"/>
    <property type="match status" value="1"/>
</dbReference>
<evidence type="ECO:0000313" key="7">
    <source>
        <dbReference type="Proteomes" id="UP000002254"/>
    </source>
</evidence>
<comment type="similarity">
    <text evidence="2">Belongs to the NDRG family.</text>
</comment>
<dbReference type="GO" id="GO:0005829">
    <property type="term" value="C:cytosol"/>
    <property type="evidence" value="ECO:0007669"/>
    <property type="project" value="UniProtKB-SubCell"/>
</dbReference>
<reference evidence="6 7" key="1">
    <citation type="journal article" date="2005" name="Nature">
        <title>Genome sequence, comparative analysis and haplotype structure of the domestic dog.</title>
        <authorList>
            <consortium name="Broad Sequencing Platform"/>
            <person name="Lindblad-Toh K."/>
            <person name="Wade C.M."/>
            <person name="Mikkelsen T.S."/>
            <person name="Karlsson E.K."/>
            <person name="Jaffe D.B."/>
            <person name="Kamal M."/>
            <person name="Clamp M."/>
            <person name="Chang J.L."/>
            <person name="Kulbokas E.J. III"/>
            <person name="Zody M.C."/>
            <person name="Mauceli E."/>
            <person name="Xie X."/>
            <person name="Breen M."/>
            <person name="Wayne R.K."/>
            <person name="Ostrander E.A."/>
            <person name="Ponting C.P."/>
            <person name="Galibert F."/>
            <person name="Smith D.R."/>
            <person name="DeJong P.J."/>
            <person name="Kirkness E."/>
            <person name="Alvarez P."/>
            <person name="Biagi T."/>
            <person name="Brockman W."/>
            <person name="Butler J."/>
            <person name="Chin C.W."/>
            <person name="Cook A."/>
            <person name="Cuff J."/>
            <person name="Daly M.J."/>
            <person name="DeCaprio D."/>
            <person name="Gnerre S."/>
            <person name="Grabherr M."/>
            <person name="Kellis M."/>
            <person name="Kleber M."/>
            <person name="Bardeleben C."/>
            <person name="Goodstadt L."/>
            <person name="Heger A."/>
            <person name="Hitte C."/>
            <person name="Kim L."/>
            <person name="Koepfli K.P."/>
            <person name="Parker H.G."/>
            <person name="Pollinger J.P."/>
            <person name="Searle S.M."/>
            <person name="Sutter N.B."/>
            <person name="Thomas R."/>
            <person name="Webber C."/>
            <person name="Baldwin J."/>
            <person name="Abebe A."/>
            <person name="Abouelleil A."/>
            <person name="Aftuck L."/>
            <person name="Ait-Zahra M."/>
            <person name="Aldredge T."/>
            <person name="Allen N."/>
            <person name="An P."/>
            <person name="Anderson S."/>
            <person name="Antoine C."/>
            <person name="Arachchi H."/>
            <person name="Aslam A."/>
            <person name="Ayotte L."/>
            <person name="Bachantsang P."/>
            <person name="Barry A."/>
            <person name="Bayul T."/>
            <person name="Benamara M."/>
            <person name="Berlin A."/>
            <person name="Bessette D."/>
            <person name="Blitshteyn B."/>
            <person name="Bloom T."/>
            <person name="Blye J."/>
            <person name="Boguslavskiy L."/>
            <person name="Bonnet C."/>
            <person name="Boukhgalter B."/>
            <person name="Brown A."/>
            <person name="Cahill P."/>
            <person name="Calixte N."/>
            <person name="Camarata J."/>
            <person name="Cheshatsang Y."/>
            <person name="Chu J."/>
            <person name="Citroen M."/>
            <person name="Collymore A."/>
            <person name="Cooke P."/>
            <person name="Dawoe T."/>
            <person name="Daza R."/>
            <person name="Decktor K."/>
            <person name="DeGray S."/>
            <person name="Dhargay N."/>
            <person name="Dooley K."/>
            <person name="Dooley K."/>
            <person name="Dorje P."/>
            <person name="Dorjee K."/>
            <person name="Dorris L."/>
            <person name="Duffey N."/>
            <person name="Dupes A."/>
            <person name="Egbiremolen O."/>
            <person name="Elong R."/>
            <person name="Falk J."/>
            <person name="Farina A."/>
            <person name="Faro S."/>
            <person name="Ferguson D."/>
            <person name="Ferreira P."/>
            <person name="Fisher S."/>
            <person name="FitzGerald M."/>
            <person name="Foley K."/>
            <person name="Foley C."/>
            <person name="Franke A."/>
            <person name="Friedrich D."/>
            <person name="Gage D."/>
            <person name="Garber M."/>
            <person name="Gearin G."/>
            <person name="Giannoukos G."/>
            <person name="Goode T."/>
            <person name="Goyette A."/>
            <person name="Graham J."/>
            <person name="Grandbois E."/>
            <person name="Gyaltsen K."/>
            <person name="Hafez N."/>
            <person name="Hagopian D."/>
            <person name="Hagos B."/>
            <person name="Hall J."/>
            <person name="Healy C."/>
            <person name="Hegarty R."/>
            <person name="Honan T."/>
            <person name="Horn A."/>
            <person name="Houde N."/>
            <person name="Hughes L."/>
            <person name="Hunnicutt L."/>
            <person name="Husby M."/>
            <person name="Jester B."/>
            <person name="Jones C."/>
            <person name="Kamat A."/>
            <person name="Kanga B."/>
            <person name="Kells C."/>
            <person name="Khazanovich D."/>
            <person name="Kieu A.C."/>
            <person name="Kisner P."/>
            <person name="Kumar M."/>
            <person name="Lance K."/>
            <person name="Landers T."/>
            <person name="Lara M."/>
            <person name="Lee W."/>
            <person name="Leger J.P."/>
            <person name="Lennon N."/>
            <person name="Leuper L."/>
            <person name="LeVine S."/>
            <person name="Liu J."/>
            <person name="Liu X."/>
            <person name="Lokyitsang Y."/>
            <person name="Lokyitsang T."/>
            <person name="Lui A."/>
            <person name="Macdonald J."/>
            <person name="Major J."/>
            <person name="Marabella R."/>
            <person name="Maru K."/>
            <person name="Matthews C."/>
            <person name="McDonough S."/>
            <person name="Mehta T."/>
            <person name="Meldrim J."/>
            <person name="Melnikov A."/>
            <person name="Meneus L."/>
            <person name="Mihalev A."/>
            <person name="Mihova T."/>
            <person name="Miller K."/>
            <person name="Mittelman R."/>
            <person name="Mlenga V."/>
            <person name="Mulrain L."/>
            <person name="Munson G."/>
            <person name="Navidi A."/>
            <person name="Naylor J."/>
            <person name="Nguyen T."/>
            <person name="Nguyen N."/>
            <person name="Nguyen C."/>
            <person name="Nguyen T."/>
            <person name="Nicol R."/>
            <person name="Norbu N."/>
            <person name="Norbu C."/>
            <person name="Novod N."/>
            <person name="Nyima T."/>
            <person name="Olandt P."/>
            <person name="O'Neill B."/>
            <person name="O'Neill K."/>
            <person name="Osman S."/>
            <person name="Oyono L."/>
            <person name="Patti C."/>
            <person name="Perrin D."/>
            <person name="Phunkhang P."/>
            <person name="Pierre F."/>
            <person name="Priest M."/>
            <person name="Rachupka A."/>
            <person name="Raghuraman S."/>
            <person name="Rameau R."/>
            <person name="Ray V."/>
            <person name="Raymond C."/>
            <person name="Rege F."/>
            <person name="Rise C."/>
            <person name="Rogers J."/>
            <person name="Rogov P."/>
            <person name="Sahalie J."/>
            <person name="Settipalli S."/>
            <person name="Sharpe T."/>
            <person name="Shea T."/>
            <person name="Sheehan M."/>
            <person name="Sherpa N."/>
            <person name="Shi J."/>
            <person name="Shih D."/>
            <person name="Sloan J."/>
            <person name="Smith C."/>
            <person name="Sparrow T."/>
            <person name="Stalker J."/>
            <person name="Stange-Thomann N."/>
            <person name="Stavropoulos S."/>
            <person name="Stone C."/>
            <person name="Stone S."/>
            <person name="Sykes S."/>
            <person name="Tchuinga P."/>
            <person name="Tenzing P."/>
            <person name="Tesfaye S."/>
            <person name="Thoulutsang D."/>
            <person name="Thoulutsang Y."/>
            <person name="Topham K."/>
            <person name="Topping I."/>
            <person name="Tsamla T."/>
            <person name="Vassiliev H."/>
            <person name="Venkataraman V."/>
            <person name="Vo A."/>
            <person name="Wangchuk T."/>
            <person name="Wangdi T."/>
            <person name="Weiand M."/>
            <person name="Wilkinson J."/>
            <person name="Wilson A."/>
            <person name="Yadav S."/>
            <person name="Yang S."/>
            <person name="Yang X."/>
            <person name="Young G."/>
            <person name="Yu Q."/>
            <person name="Zainoun J."/>
            <person name="Zembek L."/>
            <person name="Zimmer A."/>
            <person name="Lander E.S."/>
        </authorList>
    </citation>
    <scope>NUCLEOTIDE SEQUENCE [LARGE SCALE GENOMIC DNA]</scope>
    <source>
        <strain evidence="6">Boxer</strain>
    </source>
</reference>
<dbReference type="OrthoDB" id="191979at2759"/>
<feature type="region of interest" description="Disordered" evidence="5">
    <location>
        <begin position="29"/>
        <end position="58"/>
    </location>
</feature>
<dbReference type="GO" id="GO:0016020">
    <property type="term" value="C:membrane"/>
    <property type="evidence" value="ECO:0007669"/>
    <property type="project" value="UniProtKB-ARBA"/>
</dbReference>
<dbReference type="AlphaFoldDB" id="A0A8P0P3B9"/>
<dbReference type="SUPFAM" id="SSF53474">
    <property type="entry name" value="alpha/beta-Hydrolases"/>
    <property type="match status" value="1"/>
</dbReference>
<dbReference type="FunFam" id="3.40.50.1820:FF:000009">
    <property type="entry name" value="NDRG family member 4"/>
    <property type="match status" value="1"/>
</dbReference>
<organism evidence="6 7">
    <name type="scientific">Canis lupus familiaris</name>
    <name type="common">Dog</name>
    <name type="synonym">Canis familiaris</name>
    <dbReference type="NCBI Taxonomy" id="9615"/>
    <lineage>
        <taxon>Eukaryota</taxon>
        <taxon>Metazoa</taxon>
        <taxon>Chordata</taxon>
        <taxon>Craniata</taxon>
        <taxon>Vertebrata</taxon>
        <taxon>Euteleostomi</taxon>
        <taxon>Mammalia</taxon>
        <taxon>Eutheria</taxon>
        <taxon>Laurasiatheria</taxon>
        <taxon>Carnivora</taxon>
        <taxon>Caniformia</taxon>
        <taxon>Canidae</taxon>
        <taxon>Canis</taxon>
    </lineage>
</organism>
<accession>A0A8P0P3B9</accession>
<evidence type="ECO:0000313" key="6">
    <source>
        <dbReference type="Ensembl" id="ENSCAFP00000053757.2"/>
    </source>
</evidence>
<dbReference type="Pfam" id="PF03096">
    <property type="entry name" value="Ndr"/>
    <property type="match status" value="2"/>
</dbReference>
<evidence type="ECO:0000256" key="1">
    <source>
        <dbReference type="ARBA" id="ARBA00004514"/>
    </source>
</evidence>
<dbReference type="InterPro" id="IPR029058">
    <property type="entry name" value="AB_hydrolase_fold"/>
</dbReference>
<evidence type="ECO:0000256" key="5">
    <source>
        <dbReference type="SAM" id="MobiDB-lite"/>
    </source>
</evidence>
<feature type="region of interest" description="Disordered" evidence="5">
    <location>
        <begin position="342"/>
        <end position="371"/>
    </location>
</feature>
<dbReference type="PANTHER" id="PTHR11034">
    <property type="entry name" value="N-MYC DOWNSTREAM REGULATED"/>
    <property type="match status" value="1"/>
</dbReference>
<proteinExistence type="inferred from homology"/>
<keyword evidence="3" id="KW-0963">Cytoplasm</keyword>
<gene>
    <name evidence="6" type="primary">NDRG4</name>
</gene>
<feature type="region of interest" description="Disordered" evidence="5">
    <location>
        <begin position="451"/>
        <end position="485"/>
    </location>
</feature>
<protein>
    <recommendedName>
        <fullName evidence="4">Protein NDRG4</fullName>
    </recommendedName>
</protein>
<reference evidence="6" key="2">
    <citation type="submission" date="2025-08" db="UniProtKB">
        <authorList>
            <consortium name="Ensembl"/>
        </authorList>
    </citation>
    <scope>IDENTIFICATION</scope>
</reference>
<dbReference type="Ensembl" id="ENSCAFT00000081015.2">
    <property type="protein sequence ID" value="ENSCAFP00000053757.2"/>
    <property type="gene ID" value="ENSCAFG00000008483.6"/>
</dbReference>
<comment type="subcellular location">
    <subcellularLocation>
        <location evidence="1">Cytoplasm</location>
        <location evidence="1">Cytosol</location>
    </subcellularLocation>
</comment>
<dbReference type="InterPro" id="IPR004142">
    <property type="entry name" value="NDRG"/>
</dbReference>
<name>A0A8P0P3B9_CANLF</name>
<evidence type="ECO:0000256" key="4">
    <source>
        <dbReference type="ARBA" id="ARBA00072001"/>
    </source>
</evidence>
<feature type="compositionally biased region" description="Polar residues" evidence="5">
    <location>
        <begin position="463"/>
        <end position="485"/>
    </location>
</feature>
<sequence length="485" mass="52007">MERMNLTGPCRAASSRTWAVAAQGLVSRGSLSWTPPGRGAPSGPPSPGIARGGDEKEMPSCWQVGAPAQAPLPPGYPMARRESCPECPVLFPFQEHDIETPYGLLHVVIRGSPKGNRPAILTYHDVGLNHKLCFNTFFNFEDMQEITKHFVVCHVDAPGQQVGASQFPQGYQFPSMEQLAAMLPSVVQHFGFKYVIGIGVGAGAYVLAKFALIFPDLVEGLVLMNIDPNGKGWIDWAATKLSGLTSTLPDTVLTHLFSQEELVSNTELVQSYRQQIGNVVNQANLQLFWNMYNSRRDLDINRPGTVPNAKTLRCPVMLVVGDNAPAEDGVVECNSKLDPTTTTFLKVRPSSPSSTSSPDKGPASGRGLPGVLGQAGGSRTVCLLRVAWARCGGTPAQLTPLFSLQMADSGGLPQVTQPGKLTEAFKYFLQGMGYMPSASMTRLARSRTASLTSASSVDGSRPQACTHSESSEGLGQVNHTMEVSC</sequence>
<feature type="compositionally biased region" description="Low complexity" evidence="5">
    <location>
        <begin position="349"/>
        <end position="358"/>
    </location>
</feature>